<evidence type="ECO:0000313" key="3">
    <source>
        <dbReference type="Proteomes" id="UP000263486"/>
    </source>
</evidence>
<name>A0ABX9KIQ1_9FUSO</name>
<reference evidence="2 3" key="1">
    <citation type="submission" date="2018-08" db="EMBL/GenBank/DDBJ databases">
        <title>Draft genome sequence of Psychrilyobacter sp. strain SD5 isolated from Black Sea water.</title>
        <authorList>
            <person name="Yadav S."/>
            <person name="Villanueva L."/>
            <person name="Damste J.S.S."/>
        </authorList>
    </citation>
    <scope>NUCLEOTIDE SEQUENCE [LARGE SCALE GENOMIC DNA]</scope>
    <source>
        <strain evidence="2 3">SD5</strain>
    </source>
</reference>
<keyword evidence="3" id="KW-1185">Reference proteome</keyword>
<dbReference type="Proteomes" id="UP000263486">
    <property type="component" value="Unassembled WGS sequence"/>
</dbReference>
<keyword evidence="1" id="KW-0812">Transmembrane</keyword>
<organism evidence="2 3">
    <name type="scientific">Psychrilyobacter piezotolerans</name>
    <dbReference type="NCBI Taxonomy" id="2293438"/>
    <lineage>
        <taxon>Bacteria</taxon>
        <taxon>Fusobacteriati</taxon>
        <taxon>Fusobacteriota</taxon>
        <taxon>Fusobacteriia</taxon>
        <taxon>Fusobacteriales</taxon>
        <taxon>Fusobacteriaceae</taxon>
        <taxon>Psychrilyobacter</taxon>
    </lineage>
</organism>
<protein>
    <submittedName>
        <fullName evidence="2">Uncharacterized protein</fullName>
    </submittedName>
</protein>
<dbReference type="EMBL" id="QUAJ01000006">
    <property type="protein sequence ID" value="REI42104.1"/>
    <property type="molecule type" value="Genomic_DNA"/>
</dbReference>
<evidence type="ECO:0000256" key="1">
    <source>
        <dbReference type="SAM" id="Phobius"/>
    </source>
</evidence>
<keyword evidence="1" id="KW-0472">Membrane</keyword>
<gene>
    <name evidence="2" type="ORF">DYH56_05125</name>
</gene>
<keyword evidence="1" id="KW-1133">Transmembrane helix</keyword>
<evidence type="ECO:0000313" key="2">
    <source>
        <dbReference type="EMBL" id="REI42104.1"/>
    </source>
</evidence>
<proteinExistence type="predicted"/>
<comment type="caution">
    <text evidence="2">The sequence shown here is derived from an EMBL/GenBank/DDBJ whole genome shotgun (WGS) entry which is preliminary data.</text>
</comment>
<feature type="transmembrane region" description="Helical" evidence="1">
    <location>
        <begin position="27"/>
        <end position="58"/>
    </location>
</feature>
<accession>A0ABX9KIQ1</accession>
<dbReference type="RefSeq" id="WP_114641788.1">
    <property type="nucleotide sequence ID" value="NZ_JAACIO010000007.1"/>
</dbReference>
<sequence length="60" mass="6908">MIKEESNKSIEKTIDDYRKAKKSEERLLLIASFIGLILRISFTISVGTILILLIKFLIKL</sequence>